<feature type="region of interest" description="Disordered" evidence="20">
    <location>
        <begin position="1"/>
        <end position="22"/>
    </location>
</feature>
<dbReference type="GO" id="GO:0003723">
    <property type="term" value="F:RNA binding"/>
    <property type="evidence" value="ECO:0007669"/>
    <property type="project" value="UniProtKB-UniRule"/>
</dbReference>
<dbReference type="HAMAP" id="MF_04087">
    <property type="entry name" value="ARENA_Z"/>
    <property type="match status" value="1"/>
</dbReference>
<comment type="function">
    <text evidence="16">Plays a crucial role in virion assembly and budding. Expressed late in the virus life cycle, it acts as an inhibitor of viral transcription and RNA synthesis by interacting with the viral polymerase L. Presumably recruits the NP encapsidated genome to cellular membranes at budding sites via direct interaction with NP. Plays critical roles in the final steps of viral release by interacting with host TSG101, a member of the vacuolar protein-sorting pathway and using other cellular host proteins involved in vesicle formation pathway. The budding of the virus progeny occurs after association of protein Z with the viral glycoprotein complex SSP-GP1-GP2 at the cell periphery, step that requires myristoylation of protein Z. Also selectively represses protein production by associating with host eIF4E. In cell-based minigenome assay, has an inhibitory effect on the ribonucleoprotein machinery (vRNP), which is responsible for the replication and transcription of the viral genome.</text>
</comment>
<keyword evidence="12 17" id="KW-1043">Host membrane</keyword>
<keyword evidence="14 17" id="KW-1035">Host cytoplasm</keyword>
<keyword evidence="3 17" id="KW-1032">Host cell membrane</keyword>
<evidence type="ECO:0000256" key="13">
    <source>
        <dbReference type="ARBA" id="ARBA00023136"/>
    </source>
</evidence>
<sequence length="95" mass="10954">MGLRYSKEVRDRYGDKDPEGRIPITQTMPQTLYGRYNCKSCWFANKGLVKCSNHYICLRCLTSMLSRTDHCEICGEVLPKRLTFETTPTAPPYTP</sequence>
<comment type="subcellular location">
    <subcellularLocation>
        <location evidence="17 18">Virion</location>
    </subcellularLocation>
    <subcellularLocation>
        <location evidence="17 18">Host cytoplasm</location>
        <location evidence="17 18">Host perinuclear region</location>
    </subcellularLocation>
    <subcellularLocation>
        <location evidence="17 18">Host cell membrane</location>
        <topology evidence="17">Lipid-anchor</topology>
        <orientation evidence="17">Cytoplasmic side</orientation>
    </subcellularLocation>
    <text evidence="17 18">Mainly perinuclear. During budding, associates at the inner side of the plasma membrane of infected cells.</text>
</comment>
<evidence type="ECO:0000256" key="19">
    <source>
        <dbReference type="PIRSR" id="PIRSR004030-1"/>
    </source>
</evidence>
<evidence type="ECO:0000256" key="2">
    <source>
        <dbReference type="ARBA" id="ARBA00022462"/>
    </source>
</evidence>
<dbReference type="GO" id="GO:0016020">
    <property type="term" value="C:membrane"/>
    <property type="evidence" value="ECO:0007669"/>
    <property type="project" value="UniProtKB-UniRule"/>
</dbReference>
<comment type="PTM">
    <text evidence="17">Myristoylation is required for the role of RING finger protein Z in assembly and budding.</text>
</comment>
<keyword evidence="4 17" id="KW-0945">Host-virus interaction</keyword>
<evidence type="ECO:0000256" key="12">
    <source>
        <dbReference type="ARBA" id="ARBA00022870"/>
    </source>
</evidence>
<organism evidence="22">
    <name type="scientific">Tamiami mammarenavirus (isolate Rat/United States/W 10777/1964)</name>
    <name type="common">TAMV</name>
    <dbReference type="NCBI Taxonomy" id="3052329"/>
    <lineage>
        <taxon>Viruses</taxon>
        <taxon>Riboviria</taxon>
        <taxon>Orthornavirae</taxon>
        <taxon>Negarnaviricota</taxon>
        <taxon>Polyploviricotina</taxon>
        <taxon>Bunyaviricetes</taxon>
        <taxon>Hareavirales</taxon>
        <taxon>Arenaviridae</taxon>
        <taxon>Mammarenavirus</taxon>
    </lineage>
</organism>
<dbReference type="InterPro" id="IPR003224">
    <property type="entry name" value="Z_RING_Znf"/>
</dbReference>
<keyword evidence="9 17" id="KW-0863">Zinc-finger</keyword>
<proteinExistence type="inferred from homology"/>
<evidence type="ECO:0000256" key="4">
    <source>
        <dbReference type="ARBA" id="ARBA00022581"/>
    </source>
</evidence>
<reference evidence="22" key="1">
    <citation type="submission" date="2019-02" db="EMBL/GenBank/DDBJ databases">
        <title>A novel arenavirus isolated from host-seeking ticks in Florida shows characteristics of human adaptation.</title>
        <authorList>
            <person name="Moreno H."/>
            <person name="Rastrojo A."/>
            <person name="Sayler K."/>
            <person name="Price R."/>
            <person name="Zimme G."/>
            <person name="Bowden T."/>
            <person name="Kunz S."/>
        </authorList>
    </citation>
    <scope>NUCLEOTIDE SEQUENCE</scope>
    <source>
        <strain evidence="22">FL</strain>
    </source>
</reference>
<comment type="subunit">
    <text evidence="17">Interacts with protein NP; this interaction probably directs the encapsidated genome to budding sites. Interacts (via RING domain) with polymerase L; this interaction inhibits viral transcription and replication, Z partially blocks the product exit tunnel for the releasing nascent RNA product. Interacts with the glycoprotein complex; this interaction plays a role in virion budding. Interacts with host eIF4E; this interaction results in eIF4E reduced affinity for its substrate, the 5'-m7 G cap structure. Interacts (via late-budding domain) with host TSG101; this interaction is essential for budding and release of viral particles. Interacts with host RPLP0; this interaction may serve to load ribosome-like particles inside the virion. Interacts with host PML; this interaction induces PML bodies redistribution in the cytoplasm upon viral infection.</text>
</comment>
<evidence type="ECO:0000256" key="6">
    <source>
        <dbReference type="ARBA" id="ARBA00022637"/>
    </source>
</evidence>
<feature type="short sequence motif" description="PTAP/PSAP motif" evidence="17">
    <location>
        <begin position="88"/>
        <end position="91"/>
    </location>
</feature>
<feature type="compositionally biased region" description="Basic and acidic residues" evidence="20">
    <location>
        <begin position="1"/>
        <end position="20"/>
    </location>
</feature>
<feature type="domain" description="RING finger protein Z zinc finger" evidence="21">
    <location>
        <begin position="34"/>
        <end position="82"/>
    </location>
</feature>
<evidence type="ECO:0000256" key="16">
    <source>
        <dbReference type="ARBA" id="ARBA00093315"/>
    </source>
</evidence>
<dbReference type="PIRSF" id="PIRSF004030">
    <property type="entry name" value="Z_ArenaV"/>
    <property type="match status" value="1"/>
</dbReference>
<protein>
    <recommendedName>
        <fullName evidence="17 18">RING finger protein Z</fullName>
        <shortName evidence="17 18">Protein Z</shortName>
    </recommendedName>
    <alternativeName>
        <fullName evidence="17 18">Zinc-binding protein</fullName>
    </alternativeName>
</protein>
<dbReference type="GO" id="GO:0044220">
    <property type="term" value="C:host cell perinuclear region of cytoplasm"/>
    <property type="evidence" value="ECO:0007669"/>
    <property type="project" value="UniProtKB-SubCell"/>
</dbReference>
<evidence type="ECO:0000256" key="11">
    <source>
        <dbReference type="ARBA" id="ARBA00022844"/>
    </source>
</evidence>
<dbReference type="Gene3D" id="3.30.160.310">
    <property type="match status" value="1"/>
</dbReference>
<keyword evidence="15 17" id="KW-0449">Lipoprotein</keyword>
<dbReference type="GO" id="GO:0008270">
    <property type="term" value="F:zinc ion binding"/>
    <property type="evidence" value="ECO:0007669"/>
    <property type="project" value="UniProtKB-UniRule"/>
</dbReference>
<evidence type="ECO:0000256" key="5">
    <source>
        <dbReference type="ARBA" id="ARBA00022612"/>
    </source>
</evidence>
<feature type="zinc finger region" description="RING-type; atypical" evidence="17">
    <location>
        <begin position="38"/>
        <end position="74"/>
    </location>
</feature>
<dbReference type="InterPro" id="IPR038485">
    <property type="entry name" value="Z_RING-type_Znf_sf"/>
</dbReference>
<dbReference type="GO" id="GO:0046761">
    <property type="term" value="P:viral budding from plasma membrane"/>
    <property type="evidence" value="ECO:0007669"/>
    <property type="project" value="UniProtKB-UniRule"/>
</dbReference>
<keyword evidence="2 17" id="KW-1187">Viral budding via the host ESCRT complexes</keyword>
<evidence type="ECO:0000313" key="22">
    <source>
        <dbReference type="EMBL" id="QEO60190.1"/>
    </source>
</evidence>
<gene>
    <name evidence="17 22" type="primary">Z</name>
</gene>
<evidence type="ECO:0000256" key="20">
    <source>
        <dbReference type="SAM" id="MobiDB-lite"/>
    </source>
</evidence>
<keyword evidence="5 17" id="KW-1188">Viral release from host cell</keyword>
<evidence type="ECO:0000256" key="14">
    <source>
        <dbReference type="ARBA" id="ARBA00023200"/>
    </source>
</evidence>
<evidence type="ECO:0000256" key="3">
    <source>
        <dbReference type="ARBA" id="ARBA00022511"/>
    </source>
</evidence>
<evidence type="ECO:0000256" key="15">
    <source>
        <dbReference type="ARBA" id="ARBA00023288"/>
    </source>
</evidence>
<dbReference type="GO" id="GO:0044423">
    <property type="term" value="C:virion component"/>
    <property type="evidence" value="ECO:0007669"/>
    <property type="project" value="UniProtKB-UniRule"/>
</dbReference>
<dbReference type="Pfam" id="PF03854">
    <property type="entry name" value="zf-P11"/>
    <property type="match status" value="1"/>
</dbReference>
<dbReference type="EMBL" id="MK500936">
    <property type="protein sequence ID" value="QEO60190.1"/>
    <property type="molecule type" value="Genomic_RNA"/>
</dbReference>
<comment type="similarity">
    <text evidence="1 17 18">Belongs to the arenaviridae Z protein family.</text>
</comment>
<dbReference type="GO" id="GO:0020002">
    <property type="term" value="C:host cell plasma membrane"/>
    <property type="evidence" value="ECO:0007669"/>
    <property type="project" value="UniProtKB-SubCell"/>
</dbReference>
<keyword evidence="8 17" id="KW-0479">Metal-binding</keyword>
<comment type="caution">
    <text evidence="17">Lacks conserved residue(s) required for the propagation of feature annotation.</text>
</comment>
<name>A0A7G3L697_TAMVU</name>
<keyword evidence="13 17" id="KW-0472">Membrane</keyword>
<feature type="initiator methionine" description="Removed; by host" evidence="17">
    <location>
        <position position="1"/>
    </location>
</feature>
<evidence type="ECO:0000256" key="1">
    <source>
        <dbReference type="ARBA" id="ARBA00005503"/>
    </source>
</evidence>
<evidence type="ECO:0000256" key="9">
    <source>
        <dbReference type="ARBA" id="ARBA00022771"/>
    </source>
</evidence>
<comment type="domain">
    <text evidence="17">Late-budding domains (L domains) are short sequence motifs essential for viral particle budding. They recruit proteins of the host ESCRT machinery (Endosomal Sorting Complex Required for Transport) or ESCRT-associated proteins.</text>
</comment>
<keyword evidence="7 17" id="KW-0519">Myristate</keyword>
<organismHost>
    <name type="scientific">Sigmodon hispidus</name>
    <name type="common">Hispid cotton rat</name>
    <dbReference type="NCBI Taxonomy" id="42415"/>
</organismHost>
<evidence type="ECO:0000256" key="18">
    <source>
        <dbReference type="PIRNR" id="PIRNR004030"/>
    </source>
</evidence>
<keyword evidence="10 17" id="KW-0862">Zinc</keyword>
<feature type="chain" id="PRO_5029060674" description="RING finger protein Z" evidence="17">
    <location>
        <begin position="2"/>
        <end position="95"/>
    </location>
</feature>
<evidence type="ECO:0000256" key="8">
    <source>
        <dbReference type="ARBA" id="ARBA00022723"/>
    </source>
</evidence>
<keyword evidence="11 17" id="KW-0946">Virion</keyword>
<evidence type="ECO:0000256" key="17">
    <source>
        <dbReference type="HAMAP-Rule" id="MF_04087"/>
    </source>
</evidence>
<evidence type="ECO:0000256" key="10">
    <source>
        <dbReference type="ARBA" id="ARBA00022833"/>
    </source>
</evidence>
<evidence type="ECO:0000259" key="21">
    <source>
        <dbReference type="Pfam" id="PF03854"/>
    </source>
</evidence>
<evidence type="ECO:0000256" key="7">
    <source>
        <dbReference type="ARBA" id="ARBA00022707"/>
    </source>
</evidence>
<feature type="lipid moiety-binding region" description="N-myristoyl glycine; by host" evidence="17 19">
    <location>
        <position position="2"/>
    </location>
</feature>
<keyword evidence="6 17" id="KW-1198">Viral budding</keyword>
<dbReference type="InterPro" id="IPR024183">
    <property type="entry name" value="RING_finger_Z_arenaviridae"/>
</dbReference>
<dbReference type="GO" id="GO:0039702">
    <property type="term" value="P:viral budding via host ESCRT complex"/>
    <property type="evidence" value="ECO:0007669"/>
    <property type="project" value="UniProtKB-UniRule"/>
</dbReference>
<accession>A0A7G3L697</accession>